<accession>A0A934VQH6</accession>
<evidence type="ECO:0000313" key="6">
    <source>
        <dbReference type="Proteomes" id="UP000603141"/>
    </source>
</evidence>
<proteinExistence type="predicted"/>
<gene>
    <name evidence="5" type="ORF">JIN85_06785</name>
</gene>
<dbReference type="Pfam" id="PF00501">
    <property type="entry name" value="AMP-binding"/>
    <property type="match status" value="2"/>
</dbReference>
<keyword evidence="3" id="KW-0597">Phosphoprotein</keyword>
<feature type="domain" description="Carrier" evidence="4">
    <location>
        <begin position="1518"/>
        <end position="1593"/>
    </location>
</feature>
<dbReference type="EMBL" id="JAENIJ010000008">
    <property type="protein sequence ID" value="MBK1882111.1"/>
    <property type="molecule type" value="Genomic_DNA"/>
</dbReference>
<keyword evidence="6" id="KW-1185">Reference proteome</keyword>
<dbReference type="Gene3D" id="2.30.38.10">
    <property type="entry name" value="Luciferase, Domain 3"/>
    <property type="match status" value="2"/>
</dbReference>
<dbReference type="InterPro" id="IPR001031">
    <property type="entry name" value="Thioesterase"/>
</dbReference>
<dbReference type="Gene3D" id="3.30.300.30">
    <property type="match status" value="2"/>
</dbReference>
<dbReference type="Gene3D" id="3.40.50.980">
    <property type="match status" value="4"/>
</dbReference>
<dbReference type="Gene3D" id="3.30.559.30">
    <property type="entry name" value="Nonribosomal peptide synthetase, condensation domain"/>
    <property type="match status" value="1"/>
</dbReference>
<dbReference type="FunFam" id="3.40.50.980:FF:000001">
    <property type="entry name" value="Non-ribosomal peptide synthetase"/>
    <property type="match status" value="1"/>
</dbReference>
<dbReference type="SUPFAM" id="SSF52777">
    <property type="entry name" value="CoA-dependent acyltransferases"/>
    <property type="match status" value="2"/>
</dbReference>
<dbReference type="InterPro" id="IPR020806">
    <property type="entry name" value="PKS_PP-bd"/>
</dbReference>
<dbReference type="InterPro" id="IPR009081">
    <property type="entry name" value="PP-bd_ACP"/>
</dbReference>
<dbReference type="Gene3D" id="3.40.50.1820">
    <property type="entry name" value="alpha/beta hydrolase"/>
    <property type="match status" value="1"/>
</dbReference>
<evidence type="ECO:0000256" key="2">
    <source>
        <dbReference type="ARBA" id="ARBA00022450"/>
    </source>
</evidence>
<dbReference type="CDD" id="cd12117">
    <property type="entry name" value="A_NRPS_Srf_like"/>
    <property type="match status" value="1"/>
</dbReference>
<dbReference type="NCBIfam" id="TIGR01733">
    <property type="entry name" value="AA-adenyl-dom"/>
    <property type="match status" value="2"/>
</dbReference>
<sequence>MQPDDAIALQFGGLHLSYAELEVRTNQLAGYLAKAGIGCGQIIALGLGRSPNMLIALLAVLKTGASYLPIDPSFPPLRISHMLEDSGAQWVITERASEDAFPTDSIQQIRLDDDSEVISAFPATFTGHRSNQTDCAYLIYTSGSTGLPKGVRISHAACINLLQSMSRLPGFTKNDRLVAVTTLSFDIAFLELILPLVNGGRIILSDRATASNGLALKQLLIDSKANVMQATPATWRLLVEAGWTGHADFKILCGGESLSPALATELLPRCGELWNLYGPTEATIWSTVDQVRDSDISIGRPIDHTTIYLLDDHDRPVTGGEIGELCIGGAGLAIDYYQQPKLTAEKFFQLRLADGSYEKVYRTGDLARWREDGKIDCLGRIDQQVKLRGFRIELGEIESAMRMIDGITESVAILHESPDGEKNIAAFFTGDHSPVSEKIREELSASLPTYMLPSSFTKLDRMPLTPNGKINRKAMPEPGQWDFKTFPVLSQESQDPITQKVAAIFGEVLGNHSIDPRQNFFHLGGHSLTAMRAINRINQALGIHLTTDALFRNPSVEQMIRAIADQSPSHAASLIHQPGTRLTLSRAQQGLLMLEKSHPNETDYNLTEGRRIHGLLDLKKLESAIARIIDRHDILRLIIPEQGPALQQKPFCLEFHDLSLEQEDAQSFELRRIAKETAAFVFDLENGPLFRAIIFKMGELDHALLVSFHHIISDQWSIDVFMQELDFYYQHGNQDPQPMAIQFNDFAIWDNQRDHHAAREYWRQELSDAPPFCELPLDHLPTNGRRRSESMVELQLPRHLLVELGNFCQRESITRFTTLLSAFAALLARWTGKDDIVIGTPTANRTLTEFEPLIGYFANMIPVRIQTSGDENFSDLTKLTSTKVAAAIQHQSISFPELVQCINPPRKADRHPIFQVAFVLHQETTNPKIGDLSIEPFYPQPSGVKFDLTLRLIDSTDSITAYLDYDPGRFTKSTIQRLGEQFTALLSDLLVESSKPGKDVRIGIPPAEFPPCLIPYPRQESLSTLFLEVANAHPNSPAILHEGNTWTYRELLDASWKIASDLREHGAKQGDFIAITGGSSFQWIASMIGILHTGAAYVPIDPSLPVNRKQFILEHADIRIILHAGSTESESFSPDRINIDSESVIRRESAVEFPVHADGESPAYLLYTSGTTGSPKGVVIPQRAVTRLVRQQQYVEISKTDVFLQTASLSFDAATFEIWGALLNGAKLVLSPPSSNLDTLAQSIHSEQISILWLTAGLFQLMIEHHPEKLINVRYLISGGDIMSPRHARLAIKTLPHTKLINGYGPTENTTFSTSHHVTESDLTRPTIPIGKPIANTTGYILDQELRPVAIGMPGELYLAGDGLAIGYHKNPELTLSSFIQYPDLGRIYRTGDRCRYLMDGSILLIGRIDSQIKIRGYRVELAELEEALLSHSQIASAKAEARGDEVTSRQLYAWVIPVDGSKLTPKEVISFLSSKIPSYMIPAGIGILKAFPLDKNGKTNVSSLPLPATVENAKISPVATRTEKTLKQIWSDLLGTHDIGRESNWFQLGGHSLLALQLFSRIHQELKILAPLSLLLDAPTLADLAALLERYEDHASPGVLVALSDGGDQPPLFCIHGGDGGILFYRNLTASLPDDLPMFAIESHDLSSPEHTHLTSIQDIAGSYIQEIQAQQPAGPYRLAGYSFGGVVAHEIACQLTSAGHKVDFLGLFDTYNLSEPYRYYSPLERLKVFWSQHQNLTIPARLAKLIRRMVDGIETHWHVKSGQRKVRGIHTTEPHSEQRRIQVREENLRAMQSHHPRLFQGRIVLFRATTSSDKIAWPEDYGWTNYAAEGVEVVRVVGRHLTIFDPENADSLGTELAARIPRSPTLLD</sequence>
<dbReference type="PANTHER" id="PTHR45527:SF1">
    <property type="entry name" value="FATTY ACID SYNTHASE"/>
    <property type="match status" value="1"/>
</dbReference>
<organism evidence="5 6">
    <name type="scientific">Luteolibacter pohnpeiensis</name>
    <dbReference type="NCBI Taxonomy" id="454153"/>
    <lineage>
        <taxon>Bacteria</taxon>
        <taxon>Pseudomonadati</taxon>
        <taxon>Verrucomicrobiota</taxon>
        <taxon>Verrucomicrobiia</taxon>
        <taxon>Verrucomicrobiales</taxon>
        <taxon>Verrucomicrobiaceae</taxon>
        <taxon>Luteolibacter</taxon>
    </lineage>
</organism>
<protein>
    <submittedName>
        <fullName evidence="5">Amino acid adenylation domain-containing protein</fullName>
    </submittedName>
</protein>
<dbReference type="Pfam" id="PF13193">
    <property type="entry name" value="AMP-binding_C"/>
    <property type="match status" value="1"/>
</dbReference>
<dbReference type="Proteomes" id="UP000603141">
    <property type="component" value="Unassembled WGS sequence"/>
</dbReference>
<dbReference type="SUPFAM" id="SSF56801">
    <property type="entry name" value="Acetyl-CoA synthetase-like"/>
    <property type="match status" value="2"/>
</dbReference>
<dbReference type="PROSITE" id="PS00012">
    <property type="entry name" value="PHOSPHOPANTETHEINE"/>
    <property type="match status" value="1"/>
</dbReference>
<dbReference type="InterPro" id="IPR023213">
    <property type="entry name" value="CAT-like_dom_sf"/>
</dbReference>
<dbReference type="InterPro" id="IPR006162">
    <property type="entry name" value="Ppantetheine_attach_site"/>
</dbReference>
<dbReference type="InterPro" id="IPR036736">
    <property type="entry name" value="ACP-like_sf"/>
</dbReference>
<dbReference type="GO" id="GO:0043041">
    <property type="term" value="P:amino acid activation for nonribosomal peptide biosynthetic process"/>
    <property type="evidence" value="ECO:0007669"/>
    <property type="project" value="TreeGrafter"/>
</dbReference>
<dbReference type="PROSITE" id="PS50075">
    <property type="entry name" value="CARRIER"/>
    <property type="match status" value="2"/>
</dbReference>
<dbReference type="Gene3D" id="1.10.1200.10">
    <property type="entry name" value="ACP-like"/>
    <property type="match status" value="2"/>
</dbReference>
<dbReference type="InterPro" id="IPR029058">
    <property type="entry name" value="AB_hydrolase_fold"/>
</dbReference>
<evidence type="ECO:0000256" key="3">
    <source>
        <dbReference type="ARBA" id="ARBA00022553"/>
    </source>
</evidence>
<dbReference type="Gene3D" id="3.30.559.10">
    <property type="entry name" value="Chloramphenicol acetyltransferase-like domain"/>
    <property type="match status" value="1"/>
</dbReference>
<dbReference type="InterPro" id="IPR025110">
    <property type="entry name" value="AMP-bd_C"/>
</dbReference>
<dbReference type="Pfam" id="PF00975">
    <property type="entry name" value="Thioesterase"/>
    <property type="match status" value="1"/>
</dbReference>
<dbReference type="InterPro" id="IPR045851">
    <property type="entry name" value="AMP-bd_C_sf"/>
</dbReference>
<dbReference type="InterPro" id="IPR000873">
    <property type="entry name" value="AMP-dep_synth/lig_dom"/>
</dbReference>
<dbReference type="CDD" id="cd19531">
    <property type="entry name" value="LCL_NRPS-like"/>
    <property type="match status" value="1"/>
</dbReference>
<dbReference type="NCBIfam" id="NF003417">
    <property type="entry name" value="PRK04813.1"/>
    <property type="match status" value="2"/>
</dbReference>
<dbReference type="InterPro" id="IPR020845">
    <property type="entry name" value="AMP-binding_CS"/>
</dbReference>
<dbReference type="InterPro" id="IPR010071">
    <property type="entry name" value="AA_adenyl_dom"/>
</dbReference>
<evidence type="ECO:0000313" key="5">
    <source>
        <dbReference type="EMBL" id="MBK1882111.1"/>
    </source>
</evidence>
<comment type="cofactor">
    <cofactor evidence="1">
        <name>pantetheine 4'-phosphate</name>
        <dbReference type="ChEBI" id="CHEBI:47942"/>
    </cofactor>
</comment>
<dbReference type="GO" id="GO:0031177">
    <property type="term" value="F:phosphopantetheine binding"/>
    <property type="evidence" value="ECO:0007669"/>
    <property type="project" value="InterPro"/>
</dbReference>
<comment type="caution">
    <text evidence="5">The sequence shown here is derived from an EMBL/GenBank/DDBJ whole genome shotgun (WGS) entry which is preliminary data.</text>
</comment>
<dbReference type="InterPro" id="IPR001242">
    <property type="entry name" value="Condensation_dom"/>
</dbReference>
<dbReference type="GO" id="GO:0003824">
    <property type="term" value="F:catalytic activity"/>
    <property type="evidence" value="ECO:0007669"/>
    <property type="project" value="InterPro"/>
</dbReference>
<dbReference type="GO" id="GO:0044550">
    <property type="term" value="P:secondary metabolite biosynthetic process"/>
    <property type="evidence" value="ECO:0007669"/>
    <property type="project" value="TreeGrafter"/>
</dbReference>
<keyword evidence="2" id="KW-0596">Phosphopantetheine</keyword>
<dbReference type="PANTHER" id="PTHR45527">
    <property type="entry name" value="NONRIBOSOMAL PEPTIDE SYNTHETASE"/>
    <property type="match status" value="1"/>
</dbReference>
<dbReference type="SMART" id="SM00823">
    <property type="entry name" value="PKS_PP"/>
    <property type="match status" value="2"/>
</dbReference>
<name>A0A934VQH6_9BACT</name>
<feature type="domain" description="Carrier" evidence="4">
    <location>
        <begin position="492"/>
        <end position="567"/>
    </location>
</feature>
<reference evidence="5" key="1">
    <citation type="submission" date="2021-01" db="EMBL/GenBank/DDBJ databases">
        <title>Modified the classification status of verrucomicrobia.</title>
        <authorList>
            <person name="Feng X."/>
        </authorList>
    </citation>
    <scope>NUCLEOTIDE SEQUENCE</scope>
    <source>
        <strain evidence="5">KCTC 22041</strain>
    </source>
</reference>
<dbReference type="Pfam" id="PF00668">
    <property type="entry name" value="Condensation"/>
    <property type="match status" value="1"/>
</dbReference>
<dbReference type="GO" id="GO:0005737">
    <property type="term" value="C:cytoplasm"/>
    <property type="evidence" value="ECO:0007669"/>
    <property type="project" value="TreeGrafter"/>
</dbReference>
<evidence type="ECO:0000259" key="4">
    <source>
        <dbReference type="PROSITE" id="PS50075"/>
    </source>
</evidence>
<dbReference type="SUPFAM" id="SSF53474">
    <property type="entry name" value="alpha/beta-Hydrolases"/>
    <property type="match status" value="1"/>
</dbReference>
<dbReference type="PROSITE" id="PS00455">
    <property type="entry name" value="AMP_BINDING"/>
    <property type="match status" value="2"/>
</dbReference>
<evidence type="ECO:0000256" key="1">
    <source>
        <dbReference type="ARBA" id="ARBA00001957"/>
    </source>
</evidence>
<dbReference type="SUPFAM" id="SSF47336">
    <property type="entry name" value="ACP-like"/>
    <property type="match status" value="2"/>
</dbReference>
<dbReference type="Pfam" id="PF00550">
    <property type="entry name" value="PP-binding"/>
    <property type="match status" value="2"/>
</dbReference>